<proteinExistence type="predicted"/>
<dbReference type="GO" id="GO:0004659">
    <property type="term" value="F:prenyltransferase activity"/>
    <property type="evidence" value="ECO:0007669"/>
    <property type="project" value="InterPro"/>
</dbReference>
<keyword evidence="2" id="KW-0460">Magnesium</keyword>
<sequence length="162" mass="18546">AVEIFTEEMTDAIRGQGLDIYWRDNFVCPDEEKYKDMLKKVKTGRAFTMAVKLMQIHSECQTDLNRLALNLGLYFQIRDDYCNLMVQEVSNTATDNLFHSACSHIDSVFWGSWIRFPVGTEKCGNTLTLRFFLVIIEGPSNAHLMENGRPEHSIATIFLTKG</sequence>
<dbReference type="PROSITE" id="PS00444">
    <property type="entry name" value="POLYPRENYL_SYNTHASE_2"/>
    <property type="match status" value="1"/>
</dbReference>
<dbReference type="Proteomes" id="UP000838756">
    <property type="component" value="Unassembled WGS sequence"/>
</dbReference>
<dbReference type="OrthoDB" id="6921389at2759"/>
<evidence type="ECO:0000256" key="1">
    <source>
        <dbReference type="ARBA" id="ARBA00022723"/>
    </source>
</evidence>
<evidence type="ECO:0000313" key="3">
    <source>
        <dbReference type="EMBL" id="CAH2215746.1"/>
    </source>
</evidence>
<dbReference type="AlphaFoldDB" id="A0A8S4QMH8"/>
<dbReference type="InterPro" id="IPR000092">
    <property type="entry name" value="Polyprenyl_synt"/>
</dbReference>
<dbReference type="Pfam" id="PF00348">
    <property type="entry name" value="polyprenyl_synt"/>
    <property type="match status" value="1"/>
</dbReference>
<dbReference type="GO" id="GO:0008299">
    <property type="term" value="P:isoprenoid biosynthetic process"/>
    <property type="evidence" value="ECO:0007669"/>
    <property type="project" value="InterPro"/>
</dbReference>
<comment type="caution">
    <text evidence="3">The sequence shown here is derived from an EMBL/GenBank/DDBJ whole genome shotgun (WGS) entry which is preliminary data.</text>
</comment>
<gene>
    <name evidence="3" type="primary">jg1113</name>
    <name evidence="3" type="ORF">PAEG_LOCUS3832</name>
</gene>
<dbReference type="Gene3D" id="1.10.600.10">
    <property type="entry name" value="Farnesyl Diphosphate Synthase"/>
    <property type="match status" value="1"/>
</dbReference>
<feature type="non-terminal residue" evidence="3">
    <location>
        <position position="1"/>
    </location>
</feature>
<dbReference type="PANTHER" id="PTHR12001">
    <property type="entry name" value="GERANYLGERANYL PYROPHOSPHATE SYNTHASE"/>
    <property type="match status" value="1"/>
</dbReference>
<evidence type="ECO:0000256" key="2">
    <source>
        <dbReference type="ARBA" id="ARBA00022842"/>
    </source>
</evidence>
<dbReference type="InterPro" id="IPR008949">
    <property type="entry name" value="Isoprenoid_synthase_dom_sf"/>
</dbReference>
<protein>
    <submittedName>
        <fullName evidence="3">Jg1113 protein</fullName>
    </submittedName>
</protein>
<evidence type="ECO:0000313" key="4">
    <source>
        <dbReference type="Proteomes" id="UP000838756"/>
    </source>
</evidence>
<keyword evidence="1" id="KW-0479">Metal-binding</keyword>
<reference evidence="3" key="1">
    <citation type="submission" date="2022-03" db="EMBL/GenBank/DDBJ databases">
        <authorList>
            <person name="Lindestad O."/>
        </authorList>
    </citation>
    <scope>NUCLEOTIDE SEQUENCE</scope>
</reference>
<dbReference type="PANTHER" id="PTHR12001:SF44">
    <property type="entry name" value="GERANYLGERANYL PYROPHOSPHATE SYNTHASE"/>
    <property type="match status" value="1"/>
</dbReference>
<keyword evidence="4" id="KW-1185">Reference proteome</keyword>
<dbReference type="GO" id="GO:0042811">
    <property type="term" value="P:pheromone biosynthetic process"/>
    <property type="evidence" value="ECO:0007669"/>
    <property type="project" value="UniProtKB-ARBA"/>
</dbReference>
<dbReference type="InterPro" id="IPR033749">
    <property type="entry name" value="Polyprenyl_synt_CS"/>
</dbReference>
<organism evidence="3 4">
    <name type="scientific">Pararge aegeria aegeria</name>
    <dbReference type="NCBI Taxonomy" id="348720"/>
    <lineage>
        <taxon>Eukaryota</taxon>
        <taxon>Metazoa</taxon>
        <taxon>Ecdysozoa</taxon>
        <taxon>Arthropoda</taxon>
        <taxon>Hexapoda</taxon>
        <taxon>Insecta</taxon>
        <taxon>Pterygota</taxon>
        <taxon>Neoptera</taxon>
        <taxon>Endopterygota</taxon>
        <taxon>Lepidoptera</taxon>
        <taxon>Glossata</taxon>
        <taxon>Ditrysia</taxon>
        <taxon>Papilionoidea</taxon>
        <taxon>Nymphalidae</taxon>
        <taxon>Satyrinae</taxon>
        <taxon>Satyrini</taxon>
        <taxon>Parargina</taxon>
        <taxon>Pararge</taxon>
    </lineage>
</organism>
<dbReference type="EMBL" id="CAKXAJ010012672">
    <property type="protein sequence ID" value="CAH2215746.1"/>
    <property type="molecule type" value="Genomic_DNA"/>
</dbReference>
<name>A0A8S4QMH8_9NEOP</name>
<dbReference type="GO" id="GO:0046872">
    <property type="term" value="F:metal ion binding"/>
    <property type="evidence" value="ECO:0007669"/>
    <property type="project" value="UniProtKB-KW"/>
</dbReference>
<accession>A0A8S4QMH8</accession>
<dbReference type="SUPFAM" id="SSF48576">
    <property type="entry name" value="Terpenoid synthases"/>
    <property type="match status" value="1"/>
</dbReference>